<protein>
    <submittedName>
        <fullName evidence="7">DMT family transporter</fullName>
    </submittedName>
</protein>
<evidence type="ECO:0000256" key="2">
    <source>
        <dbReference type="ARBA" id="ARBA00022692"/>
    </source>
</evidence>
<feature type="transmembrane region" description="Helical" evidence="5">
    <location>
        <begin position="97"/>
        <end position="117"/>
    </location>
</feature>
<accession>A0ABU1F5Z9</accession>
<dbReference type="InterPro" id="IPR037185">
    <property type="entry name" value="EmrE-like"/>
</dbReference>
<evidence type="ECO:0000256" key="5">
    <source>
        <dbReference type="SAM" id="Phobius"/>
    </source>
</evidence>
<evidence type="ECO:0000256" key="4">
    <source>
        <dbReference type="ARBA" id="ARBA00023136"/>
    </source>
</evidence>
<dbReference type="Pfam" id="PF00892">
    <property type="entry name" value="EamA"/>
    <property type="match status" value="2"/>
</dbReference>
<feature type="transmembrane region" description="Helical" evidence="5">
    <location>
        <begin position="70"/>
        <end position="91"/>
    </location>
</feature>
<dbReference type="InterPro" id="IPR000620">
    <property type="entry name" value="EamA_dom"/>
</dbReference>
<gene>
    <name evidence="7" type="ORF">RGD00_06815</name>
</gene>
<feature type="transmembrane region" description="Helical" evidence="5">
    <location>
        <begin position="275"/>
        <end position="292"/>
    </location>
</feature>
<reference evidence="7 8" key="1">
    <citation type="submission" date="2023-09" db="EMBL/GenBank/DDBJ databases">
        <title>Xinfangfangia sedmenti sp. nov., isolated the sedment.</title>
        <authorList>
            <person name="Xu L."/>
        </authorList>
    </citation>
    <scope>NUCLEOTIDE SEQUENCE [LARGE SCALE GENOMIC DNA]</scope>
    <source>
        <strain evidence="7 8">LG-4</strain>
    </source>
</reference>
<organism evidence="7 8">
    <name type="scientific">Ruixingdingia sedimenti</name>
    <dbReference type="NCBI Taxonomy" id="3073604"/>
    <lineage>
        <taxon>Bacteria</taxon>
        <taxon>Pseudomonadati</taxon>
        <taxon>Pseudomonadota</taxon>
        <taxon>Alphaproteobacteria</taxon>
        <taxon>Rhodobacterales</taxon>
        <taxon>Paracoccaceae</taxon>
        <taxon>Ruixingdingia</taxon>
    </lineage>
</organism>
<dbReference type="PANTHER" id="PTHR32322">
    <property type="entry name" value="INNER MEMBRANE TRANSPORTER"/>
    <property type="match status" value="1"/>
</dbReference>
<dbReference type="Proteomes" id="UP001247754">
    <property type="component" value="Unassembled WGS sequence"/>
</dbReference>
<feature type="transmembrane region" description="Helical" evidence="5">
    <location>
        <begin position="38"/>
        <end position="58"/>
    </location>
</feature>
<comment type="subcellular location">
    <subcellularLocation>
        <location evidence="1">Membrane</location>
        <topology evidence="1">Multi-pass membrane protein</topology>
    </subcellularLocation>
</comment>
<name>A0ABU1F5Z9_9RHOB</name>
<feature type="transmembrane region" description="Helical" evidence="5">
    <location>
        <begin position="12"/>
        <end position="32"/>
    </location>
</feature>
<feature type="transmembrane region" description="Helical" evidence="5">
    <location>
        <begin position="129"/>
        <end position="149"/>
    </location>
</feature>
<feature type="transmembrane region" description="Helical" evidence="5">
    <location>
        <begin position="186"/>
        <end position="207"/>
    </location>
</feature>
<dbReference type="EMBL" id="JAVKPH010000005">
    <property type="protein sequence ID" value="MDR5652306.1"/>
    <property type="molecule type" value="Genomic_DNA"/>
</dbReference>
<feature type="domain" description="EamA" evidence="6">
    <location>
        <begin position="159"/>
        <end position="292"/>
    </location>
</feature>
<dbReference type="SUPFAM" id="SSF103481">
    <property type="entry name" value="Multidrug resistance efflux transporter EmrE"/>
    <property type="match status" value="2"/>
</dbReference>
<keyword evidence="4 5" id="KW-0472">Membrane</keyword>
<dbReference type="RefSeq" id="WP_310456555.1">
    <property type="nucleotide sequence ID" value="NZ_JAVKPH010000005.1"/>
</dbReference>
<dbReference type="InterPro" id="IPR050638">
    <property type="entry name" value="AA-Vitamin_Transporters"/>
</dbReference>
<feature type="transmembrane region" description="Helical" evidence="5">
    <location>
        <begin position="155"/>
        <end position="174"/>
    </location>
</feature>
<dbReference type="PANTHER" id="PTHR32322:SF9">
    <property type="entry name" value="AMINO-ACID METABOLITE EFFLUX PUMP-RELATED"/>
    <property type="match status" value="1"/>
</dbReference>
<comment type="caution">
    <text evidence="7">The sequence shown here is derived from an EMBL/GenBank/DDBJ whole genome shotgun (WGS) entry which is preliminary data.</text>
</comment>
<evidence type="ECO:0000256" key="1">
    <source>
        <dbReference type="ARBA" id="ARBA00004141"/>
    </source>
</evidence>
<feature type="transmembrane region" description="Helical" evidence="5">
    <location>
        <begin position="219"/>
        <end position="239"/>
    </location>
</feature>
<feature type="transmembrane region" description="Helical" evidence="5">
    <location>
        <begin position="251"/>
        <end position="269"/>
    </location>
</feature>
<feature type="domain" description="EamA" evidence="6">
    <location>
        <begin position="12"/>
        <end position="143"/>
    </location>
</feature>
<keyword evidence="3 5" id="KW-1133">Transmembrane helix</keyword>
<proteinExistence type="predicted"/>
<evidence type="ECO:0000313" key="8">
    <source>
        <dbReference type="Proteomes" id="UP001247754"/>
    </source>
</evidence>
<evidence type="ECO:0000256" key="3">
    <source>
        <dbReference type="ARBA" id="ARBA00022989"/>
    </source>
</evidence>
<sequence length="300" mass="31028">MSAQSMRRSDWLLLCLLALLWGVSFFFIAVVLPSVPAFTLVTVRLALAALALAGVMRLRGIRLPRGARAWGGLAMLGLLNNALPFSLVALAQGTIDSGLASVLNATVPLFTVVLARIATSAERLTPARLGGVAAGMAGVAVMVGSGALSGGPGQAGAQMLSLAAAFFYATGTVFARRIVPGGLSPVAMAFGQLSMATLLLLPLSLLFDAPWTLPMPPPHALAALVVLALMSTAGAYLIYFRLLISAGPVNLQLVTFMIPVTALLLGVLVLGEVLVARQIAGMALIALGLVLIDGRLLRRR</sequence>
<evidence type="ECO:0000313" key="7">
    <source>
        <dbReference type="EMBL" id="MDR5652306.1"/>
    </source>
</evidence>
<evidence type="ECO:0000259" key="6">
    <source>
        <dbReference type="Pfam" id="PF00892"/>
    </source>
</evidence>
<keyword evidence="8" id="KW-1185">Reference proteome</keyword>
<keyword evidence="2 5" id="KW-0812">Transmembrane</keyword>